<evidence type="ECO:0000256" key="5">
    <source>
        <dbReference type="ARBA" id="ARBA00023163"/>
    </source>
</evidence>
<dbReference type="InterPro" id="IPR016177">
    <property type="entry name" value="DNA-bd_dom_sf"/>
</dbReference>
<dbReference type="GO" id="GO:0003677">
    <property type="term" value="F:DNA binding"/>
    <property type="evidence" value="ECO:0007669"/>
    <property type="project" value="UniProtKB-KW"/>
</dbReference>
<dbReference type="FunCoup" id="A0A2G5EAU3">
    <property type="interactions" value="6"/>
</dbReference>
<name>A0A2G5EAU3_AQUCA</name>
<dbReference type="GO" id="GO:0009873">
    <property type="term" value="P:ethylene-activated signaling pathway"/>
    <property type="evidence" value="ECO:0007669"/>
    <property type="project" value="UniProtKB-KW"/>
</dbReference>
<organism evidence="11 12">
    <name type="scientific">Aquilegia coerulea</name>
    <name type="common">Rocky mountain columbine</name>
    <dbReference type="NCBI Taxonomy" id="218851"/>
    <lineage>
        <taxon>Eukaryota</taxon>
        <taxon>Viridiplantae</taxon>
        <taxon>Streptophyta</taxon>
        <taxon>Embryophyta</taxon>
        <taxon>Tracheophyta</taxon>
        <taxon>Spermatophyta</taxon>
        <taxon>Magnoliopsida</taxon>
        <taxon>Ranunculales</taxon>
        <taxon>Ranunculaceae</taxon>
        <taxon>Thalictroideae</taxon>
        <taxon>Aquilegia</taxon>
    </lineage>
</organism>
<dbReference type="FunFam" id="3.30.730.10:FF:000001">
    <property type="entry name" value="Ethylene-responsive transcription factor 2"/>
    <property type="match status" value="1"/>
</dbReference>
<dbReference type="PRINTS" id="PR00367">
    <property type="entry name" value="ETHRSPELEMNT"/>
</dbReference>
<evidence type="ECO:0000313" key="12">
    <source>
        <dbReference type="Proteomes" id="UP000230069"/>
    </source>
</evidence>
<dbReference type="PANTHER" id="PTHR31729">
    <property type="entry name" value="ETHYLENE-RESPONSIVE TRANSCRIPTION FACTOR RAP2-1-RELATED"/>
    <property type="match status" value="1"/>
</dbReference>
<feature type="compositionally biased region" description="Basic and acidic residues" evidence="9">
    <location>
        <begin position="1"/>
        <end position="16"/>
    </location>
</feature>
<evidence type="ECO:0000259" key="10">
    <source>
        <dbReference type="PROSITE" id="PS51032"/>
    </source>
</evidence>
<dbReference type="Gene3D" id="3.30.730.10">
    <property type="entry name" value="AP2/ERF domain"/>
    <property type="match status" value="1"/>
</dbReference>
<dbReference type="OrthoDB" id="1937547at2759"/>
<evidence type="ECO:0000256" key="8">
    <source>
        <dbReference type="ARBA" id="ARBA00037379"/>
    </source>
</evidence>
<evidence type="ECO:0000256" key="3">
    <source>
        <dbReference type="ARBA" id="ARBA00023015"/>
    </source>
</evidence>
<keyword evidence="3" id="KW-0805">Transcription regulation</keyword>
<proteinExistence type="inferred from homology"/>
<evidence type="ECO:0000256" key="7">
    <source>
        <dbReference type="ARBA" id="ARBA00024343"/>
    </source>
</evidence>
<dbReference type="InterPro" id="IPR001471">
    <property type="entry name" value="AP2/ERF_dom"/>
</dbReference>
<evidence type="ECO:0000256" key="2">
    <source>
        <dbReference type="ARBA" id="ARBA00022745"/>
    </source>
</evidence>
<dbReference type="AlphaFoldDB" id="A0A2G5EAU3"/>
<dbReference type="PROSITE" id="PS51032">
    <property type="entry name" value="AP2_ERF"/>
    <property type="match status" value="1"/>
</dbReference>
<keyword evidence="4" id="KW-0238">DNA-binding</keyword>
<dbReference type="SUPFAM" id="SSF54171">
    <property type="entry name" value="DNA-binding domain"/>
    <property type="match status" value="1"/>
</dbReference>
<evidence type="ECO:0000256" key="1">
    <source>
        <dbReference type="ARBA" id="ARBA00004123"/>
    </source>
</evidence>
<feature type="compositionally biased region" description="Polar residues" evidence="9">
    <location>
        <begin position="144"/>
        <end position="154"/>
    </location>
</feature>
<dbReference type="STRING" id="218851.A0A2G5EAU3"/>
<dbReference type="InterPro" id="IPR036955">
    <property type="entry name" value="AP2/ERF_dom_sf"/>
</dbReference>
<accession>A0A2G5EAU3</accession>
<evidence type="ECO:0000256" key="6">
    <source>
        <dbReference type="ARBA" id="ARBA00023242"/>
    </source>
</evidence>
<dbReference type="SMART" id="SM00380">
    <property type="entry name" value="AP2"/>
    <property type="match status" value="1"/>
</dbReference>
<dbReference type="CDD" id="cd00018">
    <property type="entry name" value="AP2"/>
    <property type="match status" value="1"/>
</dbReference>
<keyword evidence="12" id="KW-1185">Reference proteome</keyword>
<comment type="function">
    <text evidence="8">Probably acts as a transcriptional activator. Binds to the GCC-box pathogenesis-related promoter element. May be involved in the regulation of gene expression by stress factors and by components of stress signal transduction pathways.</text>
</comment>
<protein>
    <recommendedName>
        <fullName evidence="10">AP2/ERF domain-containing protein</fullName>
    </recommendedName>
</protein>
<dbReference type="PANTHER" id="PTHR31729:SF2">
    <property type="entry name" value="ETHYLENE-RESPONSIVE TRANSCRIPTION FACTOR RAP2-1-RELATED"/>
    <property type="match status" value="1"/>
</dbReference>
<evidence type="ECO:0000313" key="11">
    <source>
        <dbReference type="EMBL" id="PIA52879.1"/>
    </source>
</evidence>
<keyword evidence="5" id="KW-0804">Transcription</keyword>
<dbReference type="Pfam" id="PF00847">
    <property type="entry name" value="AP2"/>
    <property type="match status" value="1"/>
</dbReference>
<dbReference type="InParanoid" id="A0A2G5EAU3"/>
<feature type="region of interest" description="Disordered" evidence="9">
    <location>
        <begin position="121"/>
        <end position="154"/>
    </location>
</feature>
<comment type="similarity">
    <text evidence="7">Belongs to the AP2/ERF transcription factor family. ERF subfamily.</text>
</comment>
<comment type="subcellular location">
    <subcellularLocation>
        <location evidence="1">Nucleus</location>
    </subcellularLocation>
</comment>
<reference evidence="11 12" key="1">
    <citation type="submission" date="2017-09" db="EMBL/GenBank/DDBJ databases">
        <title>WGS assembly of Aquilegia coerulea Goldsmith.</title>
        <authorList>
            <person name="Hodges S."/>
            <person name="Kramer E."/>
            <person name="Nordborg M."/>
            <person name="Tomkins J."/>
            <person name="Borevitz J."/>
            <person name="Derieg N."/>
            <person name="Yan J."/>
            <person name="Mihaltcheva S."/>
            <person name="Hayes R.D."/>
            <person name="Rokhsar D."/>
        </authorList>
    </citation>
    <scope>NUCLEOTIDE SEQUENCE [LARGE SCALE GENOMIC DNA]</scope>
    <source>
        <strain evidence="12">cv. Goldsmith</strain>
    </source>
</reference>
<evidence type="ECO:0000256" key="4">
    <source>
        <dbReference type="ARBA" id="ARBA00023125"/>
    </source>
</evidence>
<dbReference type="EMBL" id="KZ305027">
    <property type="protein sequence ID" value="PIA52879.1"/>
    <property type="molecule type" value="Genomic_DNA"/>
</dbReference>
<evidence type="ECO:0000256" key="9">
    <source>
        <dbReference type="SAM" id="MobiDB-lite"/>
    </source>
</evidence>
<dbReference type="GO" id="GO:0003700">
    <property type="term" value="F:DNA-binding transcription factor activity"/>
    <property type="evidence" value="ECO:0007669"/>
    <property type="project" value="InterPro"/>
</dbReference>
<feature type="domain" description="AP2/ERF" evidence="10">
    <location>
        <begin position="19"/>
        <end position="76"/>
    </location>
</feature>
<dbReference type="Proteomes" id="UP000230069">
    <property type="component" value="Unassembled WGS sequence"/>
</dbReference>
<sequence length="154" mass="17562">MESREMKSKGSQRDNNNKPYRGIRMRKWGKWVAEIREPNKRSRIWLGSYSTPIAAARAYDTAVFYLRGPTARLNFPDLLLHDEDHQQQQNHHETLSSEFIRKKATEVGARVDALETTGRGIGVGGIHHHHNSCKAASKKPDLNQEPTLSSEDDE</sequence>
<dbReference type="GO" id="GO:0005634">
    <property type="term" value="C:nucleus"/>
    <property type="evidence" value="ECO:0007669"/>
    <property type="project" value="UniProtKB-SubCell"/>
</dbReference>
<feature type="region of interest" description="Disordered" evidence="9">
    <location>
        <begin position="1"/>
        <end position="20"/>
    </location>
</feature>
<keyword evidence="6" id="KW-0539">Nucleus</keyword>
<keyword evidence="2" id="KW-0936">Ethylene signaling pathway</keyword>
<gene>
    <name evidence="11" type="ORF">AQUCO_01000625v1</name>
</gene>